<comment type="caution">
    <text evidence="9">The sequence shown here is derived from an EMBL/GenBank/DDBJ whole genome shotgun (WGS) entry which is preliminary data.</text>
</comment>
<dbReference type="InterPro" id="IPR029069">
    <property type="entry name" value="HotDog_dom_sf"/>
</dbReference>
<dbReference type="Gene3D" id="3.10.129.10">
    <property type="entry name" value="Hotdog Thioesterase"/>
    <property type="match status" value="1"/>
</dbReference>
<dbReference type="HAMAP" id="MF_00406">
    <property type="entry name" value="FabZ"/>
    <property type="match status" value="1"/>
</dbReference>
<comment type="function">
    <text evidence="7 8">Involved in unsaturated fatty acids biosynthesis. Catalyzes the dehydration of short chain beta-hydroxyacyl-ACPs and long chain saturated and unsaturated beta-hydroxyacyl-ACPs.</text>
</comment>
<evidence type="ECO:0000313" key="10">
    <source>
        <dbReference type="Proteomes" id="UP000782312"/>
    </source>
</evidence>
<evidence type="ECO:0000256" key="2">
    <source>
        <dbReference type="ARBA" id="ARBA00022490"/>
    </source>
</evidence>
<dbReference type="GO" id="GO:0009245">
    <property type="term" value="P:lipid A biosynthetic process"/>
    <property type="evidence" value="ECO:0007669"/>
    <property type="project" value="UniProtKB-UniRule"/>
</dbReference>
<evidence type="ECO:0000256" key="6">
    <source>
        <dbReference type="ARBA" id="ARBA00023239"/>
    </source>
</evidence>
<dbReference type="GO" id="GO:0016020">
    <property type="term" value="C:membrane"/>
    <property type="evidence" value="ECO:0007669"/>
    <property type="project" value="GOC"/>
</dbReference>
<dbReference type="SUPFAM" id="SSF54637">
    <property type="entry name" value="Thioesterase/thiol ester dehydrase-isomerase"/>
    <property type="match status" value="1"/>
</dbReference>
<dbReference type="CDD" id="cd01288">
    <property type="entry name" value="FabZ"/>
    <property type="match status" value="1"/>
</dbReference>
<dbReference type="GO" id="GO:0006633">
    <property type="term" value="P:fatty acid biosynthetic process"/>
    <property type="evidence" value="ECO:0007669"/>
    <property type="project" value="UniProtKB-UniRule"/>
</dbReference>
<dbReference type="GO" id="GO:0019171">
    <property type="term" value="F:(3R)-hydroxyacyl-[acyl-carrier-protein] dehydratase activity"/>
    <property type="evidence" value="ECO:0007669"/>
    <property type="project" value="UniProtKB-EC"/>
</dbReference>
<dbReference type="Proteomes" id="UP000782312">
    <property type="component" value="Unassembled WGS sequence"/>
</dbReference>
<evidence type="ECO:0000256" key="3">
    <source>
        <dbReference type="ARBA" id="ARBA00022516"/>
    </source>
</evidence>
<dbReference type="AlphaFoldDB" id="A0A932I118"/>
<dbReference type="Pfam" id="PF07977">
    <property type="entry name" value="FabA"/>
    <property type="match status" value="1"/>
</dbReference>
<dbReference type="InterPro" id="IPR013114">
    <property type="entry name" value="FabA_FabZ"/>
</dbReference>
<feature type="active site" evidence="8">
    <location>
        <position position="49"/>
    </location>
</feature>
<evidence type="ECO:0000256" key="4">
    <source>
        <dbReference type="ARBA" id="ARBA00022556"/>
    </source>
</evidence>
<sequence>MMGPEDIQRLIPHRFPMLMVDRVLELDRENVAIVTQKNVSHNEPFFNGHFPGRPIMPGVLIIEAMAQTGILCLFALEKVRIGCDFFFGGIERARFRRAVVPGDVLRIEVQLLQSRGNYWKMEGTALVEGETAADAVLTAVTMPPKAEP</sequence>
<keyword evidence="3 8" id="KW-0444">Lipid biosynthesis</keyword>
<evidence type="ECO:0000256" key="7">
    <source>
        <dbReference type="ARBA" id="ARBA00025049"/>
    </source>
</evidence>
<organism evidence="9 10">
    <name type="scientific">Tectimicrobiota bacterium</name>
    <dbReference type="NCBI Taxonomy" id="2528274"/>
    <lineage>
        <taxon>Bacteria</taxon>
        <taxon>Pseudomonadati</taxon>
        <taxon>Nitrospinota/Tectimicrobiota group</taxon>
        <taxon>Candidatus Tectimicrobiota</taxon>
    </lineage>
</organism>
<dbReference type="FunFam" id="3.10.129.10:FF:000001">
    <property type="entry name" value="3-hydroxyacyl-[acyl-carrier-protein] dehydratase FabZ"/>
    <property type="match status" value="1"/>
</dbReference>
<dbReference type="PANTHER" id="PTHR30272">
    <property type="entry name" value="3-HYDROXYACYL-[ACYL-CARRIER-PROTEIN] DEHYDRATASE"/>
    <property type="match status" value="1"/>
</dbReference>
<comment type="catalytic activity">
    <reaction evidence="8">
        <text>a (3R)-hydroxyacyl-[ACP] = a (2E)-enoyl-[ACP] + H2O</text>
        <dbReference type="Rhea" id="RHEA:13097"/>
        <dbReference type="Rhea" id="RHEA-COMP:9925"/>
        <dbReference type="Rhea" id="RHEA-COMP:9945"/>
        <dbReference type="ChEBI" id="CHEBI:15377"/>
        <dbReference type="ChEBI" id="CHEBI:78784"/>
        <dbReference type="ChEBI" id="CHEBI:78827"/>
        <dbReference type="EC" id="4.2.1.59"/>
    </reaction>
</comment>
<dbReference type="EMBL" id="JACPUR010000017">
    <property type="protein sequence ID" value="MBI3127294.1"/>
    <property type="molecule type" value="Genomic_DNA"/>
</dbReference>
<comment type="subcellular location">
    <subcellularLocation>
        <location evidence="1 8">Cytoplasm</location>
    </subcellularLocation>
</comment>
<keyword evidence="2 8" id="KW-0963">Cytoplasm</keyword>
<name>A0A932I118_UNCTE</name>
<dbReference type="EC" id="4.2.1.59" evidence="8"/>
<evidence type="ECO:0000313" key="9">
    <source>
        <dbReference type="EMBL" id="MBI3127294.1"/>
    </source>
</evidence>
<dbReference type="GO" id="GO:0005737">
    <property type="term" value="C:cytoplasm"/>
    <property type="evidence" value="ECO:0007669"/>
    <property type="project" value="UniProtKB-SubCell"/>
</dbReference>
<comment type="similarity">
    <text evidence="8">Belongs to the thioester dehydratase family. FabZ subfamily.</text>
</comment>
<keyword evidence="5 8" id="KW-0443">Lipid metabolism</keyword>
<dbReference type="NCBIfam" id="TIGR01750">
    <property type="entry name" value="fabZ"/>
    <property type="match status" value="1"/>
</dbReference>
<proteinExistence type="inferred from homology"/>
<reference evidence="9" key="1">
    <citation type="submission" date="2020-07" db="EMBL/GenBank/DDBJ databases">
        <title>Huge and variable diversity of episymbiotic CPR bacteria and DPANN archaea in groundwater ecosystems.</title>
        <authorList>
            <person name="He C.Y."/>
            <person name="Keren R."/>
            <person name="Whittaker M."/>
            <person name="Farag I.F."/>
            <person name="Doudna J."/>
            <person name="Cate J.H.D."/>
            <person name="Banfield J.F."/>
        </authorList>
    </citation>
    <scope>NUCLEOTIDE SEQUENCE</scope>
    <source>
        <strain evidence="9">NC_groundwater_763_Ag_S-0.2um_68_21</strain>
    </source>
</reference>
<dbReference type="InterPro" id="IPR010084">
    <property type="entry name" value="FabZ"/>
</dbReference>
<protein>
    <recommendedName>
        <fullName evidence="8">3-hydroxyacyl-[acyl-carrier-protein] dehydratase FabZ</fullName>
        <ecNumber evidence="8">4.2.1.59</ecNumber>
    </recommendedName>
    <alternativeName>
        <fullName evidence="8">(3R)-hydroxymyristoyl-[acyl-carrier-protein] dehydratase</fullName>
        <shortName evidence="8">(3R)-hydroxymyristoyl-ACP dehydrase</shortName>
    </alternativeName>
    <alternativeName>
        <fullName evidence="8">Beta-hydroxyacyl-ACP dehydratase</fullName>
    </alternativeName>
</protein>
<keyword evidence="6 8" id="KW-0456">Lyase</keyword>
<evidence type="ECO:0000256" key="5">
    <source>
        <dbReference type="ARBA" id="ARBA00023098"/>
    </source>
</evidence>
<accession>A0A932I118</accession>
<dbReference type="PANTHER" id="PTHR30272:SF1">
    <property type="entry name" value="3-HYDROXYACYL-[ACYL-CARRIER-PROTEIN] DEHYDRATASE"/>
    <property type="match status" value="1"/>
</dbReference>
<keyword evidence="4 8" id="KW-0441">Lipid A biosynthesis</keyword>
<evidence type="ECO:0000256" key="1">
    <source>
        <dbReference type="ARBA" id="ARBA00004496"/>
    </source>
</evidence>
<evidence type="ECO:0000256" key="8">
    <source>
        <dbReference type="HAMAP-Rule" id="MF_00406"/>
    </source>
</evidence>
<gene>
    <name evidence="8 9" type="primary">fabZ</name>
    <name evidence="9" type="ORF">HYZ11_06795</name>
</gene>
<dbReference type="NCBIfam" id="NF000582">
    <property type="entry name" value="PRK00006.1"/>
    <property type="match status" value="1"/>
</dbReference>